<feature type="non-terminal residue" evidence="1">
    <location>
        <position position="1"/>
    </location>
</feature>
<dbReference type="Pfam" id="PF17784">
    <property type="entry name" value="Sulfotransfer_4"/>
    <property type="match status" value="2"/>
</dbReference>
<proteinExistence type="predicted"/>
<dbReference type="GeneID" id="54455246"/>
<dbReference type="AlphaFoldDB" id="A0A6A6YPC7"/>
<dbReference type="EMBL" id="MU003701">
    <property type="protein sequence ID" value="KAF2809717.1"/>
    <property type="molecule type" value="Genomic_DNA"/>
</dbReference>
<evidence type="ECO:0000313" key="1">
    <source>
        <dbReference type="EMBL" id="KAF2809717.1"/>
    </source>
</evidence>
<dbReference type="PANTHER" id="PTHR36978">
    <property type="entry name" value="P-LOOP CONTAINING NUCLEOTIDE TRIPHOSPHATE HYDROLASE"/>
    <property type="match status" value="1"/>
</dbReference>
<dbReference type="Gene3D" id="3.40.50.300">
    <property type="entry name" value="P-loop containing nucleotide triphosphate hydrolases"/>
    <property type="match status" value="1"/>
</dbReference>
<dbReference type="Proteomes" id="UP000504636">
    <property type="component" value="Unplaced"/>
</dbReference>
<dbReference type="RefSeq" id="XP_033576681.1">
    <property type="nucleotide sequence ID" value="XM_033714353.1"/>
</dbReference>
<sequence length="189" mass="21752">RAVPLRVLVLGQSRTGTSSMRAALKILGHDEVFHFMHLFENPLQTPQWERAFQAKFEPDTSPPFTKSDWDALLGHCSALTDTPCHIFAEELVTTYPDAKVILTLRDNAVWLSGYLDIMHRCMVRYTSLGRIPEEGRQYYEKRNEAVHRLVPPSNLLVFNVKQGWDPLCQLLEVDVPDVPFPRLFEAEQF</sequence>
<reference evidence="3" key="3">
    <citation type="submission" date="2025-04" db="UniProtKB">
        <authorList>
            <consortium name="RefSeq"/>
        </authorList>
    </citation>
    <scope>IDENTIFICATION</scope>
    <source>
        <strain evidence="3">CBS 304.34</strain>
    </source>
</reference>
<dbReference type="SUPFAM" id="SSF52540">
    <property type="entry name" value="P-loop containing nucleoside triphosphate hydrolases"/>
    <property type="match status" value="1"/>
</dbReference>
<evidence type="ECO:0008006" key="4">
    <source>
        <dbReference type="Google" id="ProtNLM"/>
    </source>
</evidence>
<gene>
    <name evidence="1 3" type="ORF">BDZ99DRAFT_339877</name>
</gene>
<keyword evidence="2" id="KW-1185">Reference proteome</keyword>
<dbReference type="OrthoDB" id="408152at2759"/>
<reference evidence="1 3" key="1">
    <citation type="journal article" date="2020" name="Stud. Mycol.">
        <title>101 Dothideomycetes genomes: a test case for predicting lifestyles and emergence of pathogens.</title>
        <authorList>
            <person name="Haridas S."/>
            <person name="Albert R."/>
            <person name="Binder M."/>
            <person name="Bloem J."/>
            <person name="Labutti K."/>
            <person name="Salamov A."/>
            <person name="Andreopoulos B."/>
            <person name="Baker S."/>
            <person name="Barry K."/>
            <person name="Bills G."/>
            <person name="Bluhm B."/>
            <person name="Cannon C."/>
            <person name="Castanera R."/>
            <person name="Culley D."/>
            <person name="Daum C."/>
            <person name="Ezra D."/>
            <person name="Gonzalez J."/>
            <person name="Henrissat B."/>
            <person name="Kuo A."/>
            <person name="Liang C."/>
            <person name="Lipzen A."/>
            <person name="Lutzoni F."/>
            <person name="Magnuson J."/>
            <person name="Mondo S."/>
            <person name="Nolan M."/>
            <person name="Ohm R."/>
            <person name="Pangilinan J."/>
            <person name="Park H.-J."/>
            <person name="Ramirez L."/>
            <person name="Alfaro M."/>
            <person name="Sun H."/>
            <person name="Tritt A."/>
            <person name="Yoshinaga Y."/>
            <person name="Zwiers L.-H."/>
            <person name="Turgeon B."/>
            <person name="Goodwin S."/>
            <person name="Spatafora J."/>
            <person name="Crous P."/>
            <person name="Grigoriev I."/>
        </authorList>
    </citation>
    <scope>NUCLEOTIDE SEQUENCE</scope>
    <source>
        <strain evidence="1 3">CBS 304.34</strain>
    </source>
</reference>
<protein>
    <recommendedName>
        <fullName evidence="4">P-loop containing nucleoside triphosphate hydrolase protein</fullName>
    </recommendedName>
</protein>
<dbReference type="PANTHER" id="PTHR36978:SF4">
    <property type="entry name" value="P-LOOP CONTAINING NUCLEOSIDE TRIPHOSPHATE HYDROLASE PROTEIN"/>
    <property type="match status" value="1"/>
</dbReference>
<name>A0A6A6YPC7_9PEZI</name>
<feature type="non-terminal residue" evidence="1">
    <location>
        <position position="189"/>
    </location>
</feature>
<organism evidence="1">
    <name type="scientific">Mytilinidion resinicola</name>
    <dbReference type="NCBI Taxonomy" id="574789"/>
    <lineage>
        <taxon>Eukaryota</taxon>
        <taxon>Fungi</taxon>
        <taxon>Dikarya</taxon>
        <taxon>Ascomycota</taxon>
        <taxon>Pezizomycotina</taxon>
        <taxon>Dothideomycetes</taxon>
        <taxon>Pleosporomycetidae</taxon>
        <taxon>Mytilinidiales</taxon>
        <taxon>Mytilinidiaceae</taxon>
        <taxon>Mytilinidion</taxon>
    </lineage>
</organism>
<reference evidence="3" key="2">
    <citation type="submission" date="2020-04" db="EMBL/GenBank/DDBJ databases">
        <authorList>
            <consortium name="NCBI Genome Project"/>
        </authorList>
    </citation>
    <scope>NUCLEOTIDE SEQUENCE</scope>
    <source>
        <strain evidence="3">CBS 304.34</strain>
    </source>
</reference>
<accession>A0A6A6YPC7</accession>
<evidence type="ECO:0000313" key="3">
    <source>
        <dbReference type="RefSeq" id="XP_033576681.1"/>
    </source>
</evidence>
<dbReference type="InterPro" id="IPR027417">
    <property type="entry name" value="P-loop_NTPase"/>
</dbReference>
<evidence type="ECO:0000313" key="2">
    <source>
        <dbReference type="Proteomes" id="UP000504636"/>
    </source>
</evidence>
<dbReference type="InterPro" id="IPR040632">
    <property type="entry name" value="Sulfotransfer_4"/>
</dbReference>